<feature type="transmembrane region" description="Helical" evidence="8">
    <location>
        <begin position="444"/>
        <end position="466"/>
    </location>
</feature>
<evidence type="ECO:0000256" key="1">
    <source>
        <dbReference type="ARBA" id="ARBA00004141"/>
    </source>
</evidence>
<evidence type="ECO:0000259" key="9">
    <source>
        <dbReference type="PROSITE" id="PS50850"/>
    </source>
</evidence>
<feature type="transmembrane region" description="Helical" evidence="8">
    <location>
        <begin position="324"/>
        <end position="341"/>
    </location>
</feature>
<sequence length="505" mass="55766">MSEDSSHDAAIAFPKPSLWSKNSLKLYTCLAVGYLVSTMNGYDGSLMGAVNDMEQYQKSFGMNGKGSSTGIVFIIYNLGQIAAFPFCGWLADGYGRRWAIFIGCVIVVIGAAVQTPANTMGQFQAGRFILGFGASIAGAAAPTYTVEISHPAYRGTQAGLYNVCWYLGSIIASWCCVGSNRHMHNSWAWRTPTVVQAAVPGIVAILVLFLPESPRWLISQDRNEEAIAILAKYHGEGDRNSSVVQIEYQEMTEQISSSSSSSDKMWWNYKDLFNTRAARYRIGLVIAMAFFGQWSGNNVVSYYMPTMFAQTGIESSDTRLVLNGIYPIFCMFAAIWGATLLDRLGRRNMLIGATSFTVICFAIITAGTAVSSSNKSASYAVIVFIYLFGMAFSWAYTPLQALYSAEVLETKTRAKGSGLNFLFLNIAMCVNTFAAPVAMEKIGWRYYLVFVGWNCFEVFVIWKWFVETSGHTLEQLTEIFESPNPVKKSLEKRVVIVDEKGGNEV</sequence>
<dbReference type="GO" id="GO:0005351">
    <property type="term" value="F:carbohydrate:proton symporter activity"/>
    <property type="evidence" value="ECO:0007669"/>
    <property type="project" value="TreeGrafter"/>
</dbReference>
<dbReference type="STRING" id="1392247.A0A3N4L1F5"/>
<keyword evidence="6 8" id="KW-0472">Membrane</keyword>
<accession>A0A3N4L1F5</accession>
<evidence type="ECO:0000313" key="11">
    <source>
        <dbReference type="Proteomes" id="UP000277580"/>
    </source>
</evidence>
<evidence type="ECO:0000256" key="2">
    <source>
        <dbReference type="ARBA" id="ARBA00010992"/>
    </source>
</evidence>
<dbReference type="Proteomes" id="UP000277580">
    <property type="component" value="Unassembled WGS sequence"/>
</dbReference>
<evidence type="ECO:0000256" key="7">
    <source>
        <dbReference type="RuleBase" id="RU003346"/>
    </source>
</evidence>
<dbReference type="PROSITE" id="PS00216">
    <property type="entry name" value="SUGAR_TRANSPORT_1"/>
    <property type="match status" value="1"/>
</dbReference>
<keyword evidence="3 7" id="KW-0813">Transport</keyword>
<feature type="transmembrane region" description="Helical" evidence="8">
    <location>
        <begin position="348"/>
        <end position="370"/>
    </location>
</feature>
<dbReference type="EMBL" id="ML119113">
    <property type="protein sequence ID" value="RPB15509.1"/>
    <property type="molecule type" value="Genomic_DNA"/>
</dbReference>
<reference evidence="10 11" key="1">
    <citation type="journal article" date="2018" name="Nat. Ecol. Evol.">
        <title>Pezizomycetes genomes reveal the molecular basis of ectomycorrhizal truffle lifestyle.</title>
        <authorList>
            <person name="Murat C."/>
            <person name="Payen T."/>
            <person name="Noel B."/>
            <person name="Kuo A."/>
            <person name="Morin E."/>
            <person name="Chen J."/>
            <person name="Kohler A."/>
            <person name="Krizsan K."/>
            <person name="Balestrini R."/>
            <person name="Da Silva C."/>
            <person name="Montanini B."/>
            <person name="Hainaut M."/>
            <person name="Levati E."/>
            <person name="Barry K.W."/>
            <person name="Belfiori B."/>
            <person name="Cichocki N."/>
            <person name="Clum A."/>
            <person name="Dockter R.B."/>
            <person name="Fauchery L."/>
            <person name="Guy J."/>
            <person name="Iotti M."/>
            <person name="Le Tacon F."/>
            <person name="Lindquist E.A."/>
            <person name="Lipzen A."/>
            <person name="Malagnac F."/>
            <person name="Mello A."/>
            <person name="Molinier V."/>
            <person name="Miyauchi S."/>
            <person name="Poulain J."/>
            <person name="Riccioni C."/>
            <person name="Rubini A."/>
            <person name="Sitrit Y."/>
            <person name="Splivallo R."/>
            <person name="Traeger S."/>
            <person name="Wang M."/>
            <person name="Zifcakova L."/>
            <person name="Wipf D."/>
            <person name="Zambonelli A."/>
            <person name="Paolocci F."/>
            <person name="Nowrousian M."/>
            <person name="Ottonello S."/>
            <person name="Baldrian P."/>
            <person name="Spatafora J.W."/>
            <person name="Henrissat B."/>
            <person name="Nagy L.G."/>
            <person name="Aury J.M."/>
            <person name="Wincker P."/>
            <person name="Grigoriev I.V."/>
            <person name="Bonfante P."/>
            <person name="Martin F.M."/>
        </authorList>
    </citation>
    <scope>NUCLEOTIDE SEQUENCE [LARGE SCALE GENOMIC DNA]</scope>
    <source>
        <strain evidence="10 11">CCBAS932</strain>
    </source>
</reference>
<protein>
    <submittedName>
        <fullName evidence="10">General substrate transporter</fullName>
    </submittedName>
</protein>
<feature type="domain" description="Major facilitator superfamily (MFS) profile" evidence="9">
    <location>
        <begin position="29"/>
        <end position="469"/>
    </location>
</feature>
<feature type="transmembrane region" description="Helical" evidence="8">
    <location>
        <begin position="282"/>
        <end position="304"/>
    </location>
</feature>
<keyword evidence="5 8" id="KW-1133">Transmembrane helix</keyword>
<keyword evidence="4 8" id="KW-0812">Transmembrane</keyword>
<evidence type="ECO:0000256" key="8">
    <source>
        <dbReference type="SAM" id="Phobius"/>
    </source>
</evidence>
<dbReference type="GO" id="GO:0016020">
    <property type="term" value="C:membrane"/>
    <property type="evidence" value="ECO:0007669"/>
    <property type="project" value="UniProtKB-SubCell"/>
</dbReference>
<dbReference type="InterPro" id="IPR050360">
    <property type="entry name" value="MFS_Sugar_Transporters"/>
</dbReference>
<comment type="subcellular location">
    <subcellularLocation>
        <location evidence="1">Membrane</location>
        <topology evidence="1">Multi-pass membrane protein</topology>
    </subcellularLocation>
</comment>
<feature type="transmembrane region" description="Helical" evidence="8">
    <location>
        <begin position="70"/>
        <end position="91"/>
    </location>
</feature>
<dbReference type="AlphaFoldDB" id="A0A3N4L1F5"/>
<dbReference type="Gene3D" id="1.20.1250.20">
    <property type="entry name" value="MFS general substrate transporter like domains"/>
    <property type="match status" value="1"/>
</dbReference>
<feature type="transmembrane region" description="Helical" evidence="8">
    <location>
        <begin position="128"/>
        <end position="146"/>
    </location>
</feature>
<feature type="transmembrane region" description="Helical" evidence="8">
    <location>
        <begin position="158"/>
        <end position="181"/>
    </location>
</feature>
<dbReference type="InterPro" id="IPR003663">
    <property type="entry name" value="Sugar/inositol_transpt"/>
</dbReference>
<feature type="transmembrane region" description="Helical" evidence="8">
    <location>
        <begin position="376"/>
        <end position="397"/>
    </location>
</feature>
<feature type="transmembrane region" description="Helical" evidence="8">
    <location>
        <begin position="98"/>
        <end position="116"/>
    </location>
</feature>
<dbReference type="InParanoid" id="A0A3N4L1F5"/>
<evidence type="ECO:0000313" key="10">
    <source>
        <dbReference type="EMBL" id="RPB15509.1"/>
    </source>
</evidence>
<dbReference type="PANTHER" id="PTHR48022:SF70">
    <property type="entry name" value="MONOSACCHARIDE TRANSPORTER, PUTATIVE (AFU_ORTHOLOGUE AFUA_5G14540)-RELATED"/>
    <property type="match status" value="1"/>
</dbReference>
<dbReference type="PROSITE" id="PS50850">
    <property type="entry name" value="MFS"/>
    <property type="match status" value="1"/>
</dbReference>
<comment type="similarity">
    <text evidence="2 7">Belongs to the major facilitator superfamily. Sugar transporter (TC 2.A.1.1) family.</text>
</comment>
<feature type="transmembrane region" description="Helical" evidence="8">
    <location>
        <begin position="193"/>
        <end position="210"/>
    </location>
</feature>
<dbReference type="FunFam" id="1.20.1250.20:FF:000217">
    <property type="entry name" value="MFS lactose permease, putative"/>
    <property type="match status" value="1"/>
</dbReference>
<dbReference type="PRINTS" id="PR00171">
    <property type="entry name" value="SUGRTRNSPORT"/>
</dbReference>
<keyword evidence="11" id="KW-1185">Reference proteome</keyword>
<dbReference type="InterPro" id="IPR036259">
    <property type="entry name" value="MFS_trans_sf"/>
</dbReference>
<dbReference type="Pfam" id="PF00083">
    <property type="entry name" value="Sugar_tr"/>
    <property type="match status" value="1"/>
</dbReference>
<proteinExistence type="inferred from homology"/>
<dbReference type="PANTHER" id="PTHR48022">
    <property type="entry name" value="PLASTIDIC GLUCOSE TRANSPORTER 4"/>
    <property type="match status" value="1"/>
</dbReference>
<organism evidence="10 11">
    <name type="scientific">Morchella conica CCBAS932</name>
    <dbReference type="NCBI Taxonomy" id="1392247"/>
    <lineage>
        <taxon>Eukaryota</taxon>
        <taxon>Fungi</taxon>
        <taxon>Dikarya</taxon>
        <taxon>Ascomycota</taxon>
        <taxon>Pezizomycotina</taxon>
        <taxon>Pezizomycetes</taxon>
        <taxon>Pezizales</taxon>
        <taxon>Morchellaceae</taxon>
        <taxon>Morchella</taxon>
    </lineage>
</organism>
<evidence type="ECO:0000256" key="4">
    <source>
        <dbReference type="ARBA" id="ARBA00022692"/>
    </source>
</evidence>
<dbReference type="InterPro" id="IPR020846">
    <property type="entry name" value="MFS_dom"/>
</dbReference>
<dbReference type="OrthoDB" id="6133115at2759"/>
<gene>
    <name evidence="10" type="ORF">P167DRAFT_518721</name>
</gene>
<evidence type="ECO:0000256" key="5">
    <source>
        <dbReference type="ARBA" id="ARBA00022989"/>
    </source>
</evidence>
<evidence type="ECO:0000256" key="3">
    <source>
        <dbReference type="ARBA" id="ARBA00022448"/>
    </source>
</evidence>
<dbReference type="NCBIfam" id="TIGR00879">
    <property type="entry name" value="SP"/>
    <property type="match status" value="1"/>
</dbReference>
<dbReference type="InterPro" id="IPR005829">
    <property type="entry name" value="Sugar_transporter_CS"/>
</dbReference>
<feature type="transmembrane region" description="Helical" evidence="8">
    <location>
        <begin position="418"/>
        <end position="438"/>
    </location>
</feature>
<name>A0A3N4L1F5_9PEZI</name>
<evidence type="ECO:0000256" key="6">
    <source>
        <dbReference type="ARBA" id="ARBA00023136"/>
    </source>
</evidence>
<dbReference type="SUPFAM" id="SSF103473">
    <property type="entry name" value="MFS general substrate transporter"/>
    <property type="match status" value="1"/>
</dbReference>
<dbReference type="InterPro" id="IPR005828">
    <property type="entry name" value="MFS_sugar_transport-like"/>
</dbReference>